<evidence type="ECO:0000256" key="4">
    <source>
        <dbReference type="ARBA" id="ARBA00023136"/>
    </source>
</evidence>
<feature type="transmembrane region" description="Helical" evidence="5">
    <location>
        <begin position="362"/>
        <end position="380"/>
    </location>
</feature>
<evidence type="ECO:0000313" key="8">
    <source>
        <dbReference type="Proteomes" id="UP000251213"/>
    </source>
</evidence>
<dbReference type="PANTHER" id="PTHR37422:SF13">
    <property type="entry name" value="LIPOPOLYSACCHARIDE BIOSYNTHESIS PROTEIN PA4999-RELATED"/>
    <property type="match status" value="1"/>
</dbReference>
<comment type="subcellular location">
    <subcellularLocation>
        <location evidence="1">Membrane</location>
        <topology evidence="1">Multi-pass membrane protein</topology>
    </subcellularLocation>
</comment>
<dbReference type="GO" id="GO:0016020">
    <property type="term" value="C:membrane"/>
    <property type="evidence" value="ECO:0007669"/>
    <property type="project" value="UniProtKB-SubCell"/>
</dbReference>
<sequence>MKSITQRKWVMGLTQLLYLSILITPYAPPVFLFLIGIITIFIYREKWPLLSWPENIFLGFVLLSAISWAVSPSWYQITTEPVPIQSFPVGIVPVFLFVTYYLLTVWIKGIVKWSPAEVRRMYIYFWLGGLYVVAVVLIQQMSGSMNGSELLEHLLNFYRENQWQSENPERSAGTAGNSNITAAMLICFALMSIYAQSVLYKRWQKITAFGVFLLFCYSIYLTGSRGAWVGLVVGLLVQIWMKGHRKITLAILLSLGSVVALFPSLIPRSDTILTTFQARMKIWKVAVEIFKEHWLIGALPLHFAQIFHQKTGEAVYHAHNVFLGIASEFGIIGFGLFVMLIVVTMIRARRWRKLTNSKEERCLAGMLVSLIIALLGQGMYDYPLLTPQVGLIFMLSIIIIHSQYERALKMKNDGDLKYEVKSSKTLDFKPVSTFIIGMKNLFKSEHSRRLR</sequence>
<evidence type="ECO:0000313" key="7">
    <source>
        <dbReference type="EMBL" id="RAL24352.1"/>
    </source>
</evidence>
<feature type="transmembrane region" description="Helical" evidence="5">
    <location>
        <begin position="247"/>
        <end position="268"/>
    </location>
</feature>
<dbReference type="AlphaFoldDB" id="A0A364K4R4"/>
<dbReference type="Pfam" id="PF04932">
    <property type="entry name" value="Wzy_C"/>
    <property type="match status" value="1"/>
</dbReference>
<keyword evidence="3 5" id="KW-1133">Transmembrane helix</keyword>
<evidence type="ECO:0000256" key="2">
    <source>
        <dbReference type="ARBA" id="ARBA00022692"/>
    </source>
</evidence>
<dbReference type="PANTHER" id="PTHR37422">
    <property type="entry name" value="TEICHURONIC ACID BIOSYNTHESIS PROTEIN TUAE"/>
    <property type="match status" value="1"/>
</dbReference>
<dbReference type="RefSeq" id="WP_113658722.1">
    <property type="nucleotide sequence ID" value="NZ_KZ845666.1"/>
</dbReference>
<name>A0A364K4R4_9BACL</name>
<evidence type="ECO:0000256" key="1">
    <source>
        <dbReference type="ARBA" id="ARBA00004141"/>
    </source>
</evidence>
<feature type="transmembrane region" description="Helical" evidence="5">
    <location>
        <begin position="87"/>
        <end position="111"/>
    </location>
</feature>
<dbReference type="Proteomes" id="UP000251213">
    <property type="component" value="Unassembled WGS sequence"/>
</dbReference>
<dbReference type="InterPro" id="IPR051533">
    <property type="entry name" value="WaaL-like"/>
</dbReference>
<feature type="domain" description="O-antigen ligase-related" evidence="6">
    <location>
        <begin position="211"/>
        <end position="338"/>
    </location>
</feature>
<feature type="transmembrane region" description="Helical" evidence="5">
    <location>
        <begin position="386"/>
        <end position="404"/>
    </location>
</feature>
<accession>A0A364K4R4</accession>
<feature type="transmembrane region" description="Helical" evidence="5">
    <location>
        <begin position="212"/>
        <end position="241"/>
    </location>
</feature>
<comment type="caution">
    <text evidence="7">The sequence shown here is derived from an EMBL/GenBank/DDBJ whole genome shotgun (WGS) entry which is preliminary data.</text>
</comment>
<feature type="transmembrane region" description="Helical" evidence="5">
    <location>
        <begin position="123"/>
        <end position="141"/>
    </location>
</feature>
<proteinExistence type="predicted"/>
<organism evidence="7 8">
    <name type="scientific">Thermoflavimicrobium daqui</name>
    <dbReference type="NCBI Taxonomy" id="2137476"/>
    <lineage>
        <taxon>Bacteria</taxon>
        <taxon>Bacillati</taxon>
        <taxon>Bacillota</taxon>
        <taxon>Bacilli</taxon>
        <taxon>Bacillales</taxon>
        <taxon>Thermoactinomycetaceae</taxon>
        <taxon>Thermoflavimicrobium</taxon>
    </lineage>
</organism>
<evidence type="ECO:0000256" key="5">
    <source>
        <dbReference type="SAM" id="Phobius"/>
    </source>
</evidence>
<dbReference type="EMBL" id="QJKK01000004">
    <property type="protein sequence ID" value="RAL24352.1"/>
    <property type="molecule type" value="Genomic_DNA"/>
</dbReference>
<keyword evidence="8" id="KW-1185">Reference proteome</keyword>
<dbReference type="InterPro" id="IPR007016">
    <property type="entry name" value="O-antigen_ligase-rel_domated"/>
</dbReference>
<reference evidence="7 8" key="2">
    <citation type="submission" date="2018-06" db="EMBL/GenBank/DDBJ databases">
        <authorList>
            <person name="Zhirakovskaya E."/>
        </authorList>
    </citation>
    <scope>NUCLEOTIDE SEQUENCE [LARGE SCALE GENOMIC DNA]</scope>
    <source>
        <strain evidence="7 8">FBKL4.011</strain>
    </source>
</reference>
<keyword evidence="4 5" id="KW-0472">Membrane</keyword>
<evidence type="ECO:0000256" key="3">
    <source>
        <dbReference type="ARBA" id="ARBA00022989"/>
    </source>
</evidence>
<keyword evidence="2 5" id="KW-0812">Transmembrane</keyword>
<feature type="transmembrane region" description="Helical" evidence="5">
    <location>
        <begin position="320"/>
        <end position="342"/>
    </location>
</feature>
<feature type="transmembrane region" description="Helical" evidence="5">
    <location>
        <begin position="16"/>
        <end position="43"/>
    </location>
</feature>
<feature type="transmembrane region" description="Helical" evidence="5">
    <location>
        <begin position="289"/>
        <end position="308"/>
    </location>
</feature>
<feature type="transmembrane region" description="Helical" evidence="5">
    <location>
        <begin position="55"/>
        <end position="75"/>
    </location>
</feature>
<feature type="transmembrane region" description="Helical" evidence="5">
    <location>
        <begin position="180"/>
        <end position="200"/>
    </location>
</feature>
<evidence type="ECO:0000259" key="6">
    <source>
        <dbReference type="Pfam" id="PF04932"/>
    </source>
</evidence>
<gene>
    <name evidence="7" type="ORF">DL897_08475</name>
</gene>
<protein>
    <recommendedName>
        <fullName evidence="6">O-antigen ligase-related domain-containing protein</fullName>
    </recommendedName>
</protein>
<reference evidence="7 8" key="1">
    <citation type="submission" date="2018-06" db="EMBL/GenBank/DDBJ databases">
        <title>Thermoflavimicrobium daqus sp. nov., a thermophilic microbe isolated from Moutai-flavour Daqu.</title>
        <authorList>
            <person name="Wang X."/>
            <person name="Zhou H."/>
        </authorList>
    </citation>
    <scope>NUCLEOTIDE SEQUENCE [LARGE SCALE GENOMIC DNA]</scope>
    <source>
        <strain evidence="7 8">FBKL4.011</strain>
    </source>
</reference>
<dbReference type="OrthoDB" id="2986203at2"/>